<reference evidence="1" key="1">
    <citation type="submission" date="2023-04" db="EMBL/GenBank/DDBJ databases">
        <title>Ambrosiozyma monospora NBRC 1965.</title>
        <authorList>
            <person name="Ichikawa N."/>
            <person name="Sato H."/>
            <person name="Tonouchi N."/>
        </authorList>
    </citation>
    <scope>NUCLEOTIDE SEQUENCE</scope>
    <source>
        <strain evidence="1">NBRC 1965</strain>
    </source>
</reference>
<dbReference type="EMBL" id="BSXU01002398">
    <property type="protein sequence ID" value="GMG37168.1"/>
    <property type="molecule type" value="Genomic_DNA"/>
</dbReference>
<evidence type="ECO:0000313" key="2">
    <source>
        <dbReference type="Proteomes" id="UP001165063"/>
    </source>
</evidence>
<evidence type="ECO:0000313" key="1">
    <source>
        <dbReference type="EMBL" id="GMG37168.1"/>
    </source>
</evidence>
<sequence>MKFVEFVSDSHMKRFCSRRGHARVVQTTDIRVHDFAYLLRDYLGLNGYDPQILIPRHLNFLINCLETIQQNHHLTTS</sequence>
<organism evidence="1 2">
    <name type="scientific">Ambrosiozyma monospora</name>
    <name type="common">Yeast</name>
    <name type="synonym">Endomycopsis monosporus</name>
    <dbReference type="NCBI Taxonomy" id="43982"/>
    <lineage>
        <taxon>Eukaryota</taxon>
        <taxon>Fungi</taxon>
        <taxon>Dikarya</taxon>
        <taxon>Ascomycota</taxon>
        <taxon>Saccharomycotina</taxon>
        <taxon>Pichiomycetes</taxon>
        <taxon>Pichiales</taxon>
        <taxon>Pichiaceae</taxon>
        <taxon>Ambrosiozyma</taxon>
    </lineage>
</organism>
<gene>
    <name evidence="1" type="ORF">Amon01_000476600</name>
</gene>
<accession>A0A9W6YZN2</accession>
<protein>
    <submittedName>
        <fullName evidence="1">Unnamed protein product</fullName>
    </submittedName>
</protein>
<keyword evidence="2" id="KW-1185">Reference proteome</keyword>
<proteinExistence type="predicted"/>
<name>A0A9W6YZN2_AMBMO</name>
<comment type="caution">
    <text evidence="1">The sequence shown here is derived from an EMBL/GenBank/DDBJ whole genome shotgun (WGS) entry which is preliminary data.</text>
</comment>
<dbReference type="AlphaFoldDB" id="A0A9W6YZN2"/>
<dbReference type="Proteomes" id="UP001165063">
    <property type="component" value="Unassembled WGS sequence"/>
</dbReference>